<evidence type="ECO:0000259" key="5">
    <source>
        <dbReference type="PROSITE" id="PS51050"/>
    </source>
</evidence>
<feature type="compositionally biased region" description="Basic and acidic residues" evidence="4">
    <location>
        <begin position="899"/>
        <end position="914"/>
    </location>
</feature>
<feature type="region of interest" description="Disordered" evidence="4">
    <location>
        <begin position="500"/>
        <end position="542"/>
    </location>
</feature>
<reference evidence="6" key="1">
    <citation type="submission" date="2023-05" db="EMBL/GenBank/DDBJ databases">
        <title>Nepenthes gracilis genome sequencing.</title>
        <authorList>
            <person name="Fukushima K."/>
        </authorList>
    </citation>
    <scope>NUCLEOTIDE SEQUENCE</scope>
    <source>
        <strain evidence="6">SING2019-196</strain>
    </source>
</reference>
<dbReference type="Pfam" id="PF07496">
    <property type="entry name" value="zf-CW"/>
    <property type="match status" value="1"/>
</dbReference>
<proteinExistence type="predicted"/>
<evidence type="ECO:0000256" key="1">
    <source>
        <dbReference type="ARBA" id="ARBA00022723"/>
    </source>
</evidence>
<dbReference type="Gene3D" id="3.30.40.100">
    <property type="match status" value="1"/>
</dbReference>
<feature type="region of interest" description="Disordered" evidence="4">
    <location>
        <begin position="796"/>
        <end position="831"/>
    </location>
</feature>
<evidence type="ECO:0000256" key="4">
    <source>
        <dbReference type="SAM" id="MobiDB-lite"/>
    </source>
</evidence>
<evidence type="ECO:0000313" key="6">
    <source>
        <dbReference type="EMBL" id="GMH08328.1"/>
    </source>
</evidence>
<dbReference type="PROSITE" id="PS51050">
    <property type="entry name" value="ZF_CW"/>
    <property type="match status" value="1"/>
</dbReference>
<feature type="region of interest" description="Disordered" evidence="4">
    <location>
        <begin position="74"/>
        <end position="124"/>
    </location>
</feature>
<evidence type="ECO:0000256" key="2">
    <source>
        <dbReference type="ARBA" id="ARBA00022771"/>
    </source>
</evidence>
<evidence type="ECO:0000256" key="3">
    <source>
        <dbReference type="ARBA" id="ARBA00022833"/>
    </source>
</evidence>
<feature type="compositionally biased region" description="Basic and acidic residues" evidence="4">
    <location>
        <begin position="796"/>
        <end position="809"/>
    </location>
</feature>
<feature type="compositionally biased region" description="Basic and acidic residues" evidence="4">
    <location>
        <begin position="954"/>
        <end position="972"/>
    </location>
</feature>
<gene>
    <name evidence="6" type="ORF">Nepgr_010168</name>
</gene>
<feature type="compositionally biased region" description="Low complexity" evidence="4">
    <location>
        <begin position="89"/>
        <end position="105"/>
    </location>
</feature>
<dbReference type="GO" id="GO:0008270">
    <property type="term" value="F:zinc ion binding"/>
    <property type="evidence" value="ECO:0007669"/>
    <property type="project" value="UniProtKB-KW"/>
</dbReference>
<feature type="region of interest" description="Disordered" evidence="4">
    <location>
        <begin position="1054"/>
        <end position="1082"/>
    </location>
</feature>
<feature type="region of interest" description="Disordered" evidence="4">
    <location>
        <begin position="899"/>
        <end position="921"/>
    </location>
</feature>
<dbReference type="EMBL" id="BSYO01000008">
    <property type="protein sequence ID" value="GMH08328.1"/>
    <property type="molecule type" value="Genomic_DNA"/>
</dbReference>
<keyword evidence="7" id="KW-1185">Reference proteome</keyword>
<dbReference type="InterPro" id="IPR055300">
    <property type="entry name" value="CWZF3/5/7"/>
</dbReference>
<keyword evidence="1" id="KW-0479">Metal-binding</keyword>
<comment type="caution">
    <text evidence="6">The sequence shown here is derived from an EMBL/GenBank/DDBJ whole genome shotgun (WGS) entry which is preliminary data.</text>
</comment>
<dbReference type="Proteomes" id="UP001279734">
    <property type="component" value="Unassembled WGS sequence"/>
</dbReference>
<organism evidence="6 7">
    <name type="scientific">Nepenthes gracilis</name>
    <name type="common">Slender pitcher plant</name>
    <dbReference type="NCBI Taxonomy" id="150966"/>
    <lineage>
        <taxon>Eukaryota</taxon>
        <taxon>Viridiplantae</taxon>
        <taxon>Streptophyta</taxon>
        <taxon>Embryophyta</taxon>
        <taxon>Tracheophyta</taxon>
        <taxon>Spermatophyta</taxon>
        <taxon>Magnoliopsida</taxon>
        <taxon>eudicotyledons</taxon>
        <taxon>Gunneridae</taxon>
        <taxon>Pentapetalae</taxon>
        <taxon>Caryophyllales</taxon>
        <taxon>Nepenthaceae</taxon>
        <taxon>Nepenthes</taxon>
    </lineage>
</organism>
<name>A0AAD3SBQ7_NEPGR</name>
<keyword evidence="3" id="KW-0862">Zinc</keyword>
<feature type="region of interest" description="Disordered" evidence="4">
    <location>
        <begin position="954"/>
        <end position="999"/>
    </location>
</feature>
<sequence length="1697" mass="188115">MEETGFEGGEACYILRDGDENANIDPDIALSYIDEKVQHVLGHFQKDFEGGVSAENLGAKFGGYGSFLPTYQWSPSVSSQPKSPGGSHNTRSTTTTTTTTNNNNSQFEGATKSSTMPLNAPSLGWHTTTSEIAKSLNSERLVSIDVPAERESRLNSSQALGKLRIKHDASNKLDCFTDERNLKVRIKVGSDDLTRKTATIYSGLGLDISPSSSGNSAEETASFPSESLVTSHESPTSILQIMTTFPSTGILLLSPLGDKFLFPRKEERHQKYNTSELVCKDSPGRSVMSAGGTDDMMLSVKISMEKARKLFLEKGTRMNEGQMVVDGSALKLTPVIKSAYNISNSMENTGTTTGMSREAARHGTKDCLVSSESAKESPFEWPSDKDCSISDKRFARIGSQSSLVDKYHEYRVASSSKNVSTDLQNDSMGIDGKTSLSHCRNDHDAGFIDSLEEKVGREAISANKKDEIKMSCRTGKPSNVVEKKVNGSYVNGKLVANLEKKSNETVKDKKKSNGDHPNNDGIHKSKKYNGTSKDNGWSAVDITPGRLHKQRCGTFVPSDDRQNDLIMKDSDTDPCTLLYQPEEKTSKEVDDPSASLASLAKAPTAGLHITENGLPSEALPAATVVINENWVCCDSCLKWRLLPLGTLPEHLPEDWLCSMLNWLPGMNRCDVSEEETTKAMRALCQLPLAENQNYANGHAGGVPGTINSVSVQCPDVDLNSNSLSTRRKRKHGSRELLASDKGGVSLHSLTYRNPQKIFRDRTVNDMEQPSLESHLMNKPGVLNSRMSHNPEVQKHIDQKTEKHMSEGDAKKKKRKADSQVEHYGKGASQKVKSEGKSYITRYWNSDLDVDLGKVGAPSNMGFSAKAPKRDLQNYNDGCHLKTFKCDSRERLSVSIKKVGERSHLSDVRSPEMKKSHLSSISLKKKLNVRKDSISQNHPQNSGHHFLNFKVSAKEENSDAEINRAKKLRVSETEKEEEEHEATKSGKSQKKSKVNQNLLSSGDHTTCFTVEVRSVEEDQKLKKHRGDVAGEKSLDGLNLLKKDFGPGQVSVAATSSSSKVSGSHKRKENFEELKGSPVESVSSSPFRTINAHKLAPVECKKLRNFNDTNGEDNDRGIPPRVARKEKFSGVSHSKSLKYPGQNFPDEIDSCKSIEKDKSSIELSFKLGNSEMINDHNCISERRQNPDDPHLNYCNVKDGLNTNYAADNVLCQQKPGHKSHLQRKAKEKSYGDFSYNNEVKLSQPLDEHEEQYARKREAGTCPLQQTNVEIDPGDHSFPIRDSIKLGMTEKNYVSNKDPTGMLVAHRRLEGLAMFGGHMNGKDIQPRDLNQKTGGEQFCNQIHEQGMHMMRKESVNGKSQSLPNHNGKQDRVAWDYELPPGFRKGVCNLSIPKQAVNAASQSSAHNRLGSTRQPLAADINDVAHVRKECLSQKSNDALKEAEDLRDYADHLKNSGFDFESNEIYFQAALKFLDVASLFETCDGDGKRNGEMTQIQIYIIAAKLCDSCAREYERCQEMAAAALAYKCMEVAYMWIVYCKHFFTGRLRNELQATLPMAPQGESPLSSASDVDNLNTQVSLEKAVLSKGIGPYVAGGQLTPQHRNFVLLLDFTQDVNMAMEASLKWQNAFAAAKGCLPEMHNKEFMTSVKRVIDFSFQDVGELIEVAELIILAFQRQSTSFPPHKWRFSIVFGHKNSLYTTIK</sequence>
<dbReference type="PANTHER" id="PTHR46524:SF12">
    <property type="entry name" value="CW-TYPE DOMAIN-CONTAINING PROTEIN"/>
    <property type="match status" value="1"/>
</dbReference>
<dbReference type="Pfam" id="PF24756">
    <property type="entry name" value="THD_CWZF3-5-7"/>
    <property type="match status" value="1"/>
</dbReference>
<dbReference type="PANTHER" id="PTHR46524">
    <property type="entry name" value="CW-TYPE ZINC FINGER"/>
    <property type="match status" value="1"/>
</dbReference>
<feature type="compositionally biased region" description="Polar residues" evidence="4">
    <location>
        <begin position="74"/>
        <end position="88"/>
    </location>
</feature>
<keyword evidence="2" id="KW-0863">Zinc-finger</keyword>
<dbReference type="InterPro" id="IPR011124">
    <property type="entry name" value="Znf_CW"/>
</dbReference>
<feature type="region of interest" description="Disordered" evidence="4">
    <location>
        <begin position="210"/>
        <end position="229"/>
    </location>
</feature>
<protein>
    <recommendedName>
        <fullName evidence="5">CW-type domain-containing protein</fullName>
    </recommendedName>
</protein>
<feature type="compositionally biased region" description="Basic and acidic residues" evidence="4">
    <location>
        <begin position="500"/>
        <end position="523"/>
    </location>
</feature>
<feature type="domain" description="CW-type" evidence="5">
    <location>
        <begin position="624"/>
        <end position="677"/>
    </location>
</feature>
<feature type="compositionally biased region" description="Polar residues" evidence="4">
    <location>
        <begin position="106"/>
        <end position="117"/>
    </location>
</feature>
<dbReference type="InterPro" id="IPR056406">
    <property type="entry name" value="THD_CWZF3/5/7"/>
</dbReference>
<accession>A0AAD3SBQ7</accession>
<evidence type="ECO:0000313" key="7">
    <source>
        <dbReference type="Proteomes" id="UP001279734"/>
    </source>
</evidence>